<gene>
    <name evidence="2" type="ORF">MUK42_32631</name>
</gene>
<evidence type="ECO:0000313" key="3">
    <source>
        <dbReference type="Proteomes" id="UP001055439"/>
    </source>
</evidence>
<name>A0A9E7IFB5_9LILI</name>
<keyword evidence="3" id="KW-1185">Reference proteome</keyword>
<dbReference type="EMBL" id="CP097511">
    <property type="protein sequence ID" value="URE46782.1"/>
    <property type="molecule type" value="Genomic_DNA"/>
</dbReference>
<dbReference type="Proteomes" id="UP001055439">
    <property type="component" value="Chromosome 9"/>
</dbReference>
<protein>
    <submittedName>
        <fullName evidence="2">Uncharacterized protein</fullName>
    </submittedName>
</protein>
<sequence>MECPGDDLLEKMKRKGQLCCCSSFLFPLSSFLPLALYAHTHTLSLSKQGNQGRQKGEQQDEYEQSGGDYADADPLPGALLVLPCRLQLHGAPPHEGAGVRDVALDVVELVALRLHQRRHVQEHLVQVQQTLLDLFHRVVPLLDLRYRVHHLAPSLFLYRLLHERLASPRRDERLDRLLVRVRPRHGVVPPPHRLLVLLRDPRPQPLEAVHQVLQLVAQPAHHRRPGPVRRRPRPAARHVPVLGVRPVQCLQLRLHRFRAPQHQPDVGVHAAAHLLHRLRAVGRLALLVRVLQPAVEALEPSQVLLHALHVLEELLEVHAGDGAHLAHARLHLVQLHLLLQVSEIRREEGRAWSRGSETAPLSPLVKPIRLRLVRESCGGRREGGR</sequence>
<proteinExistence type="predicted"/>
<feature type="region of interest" description="Disordered" evidence="1">
    <location>
        <begin position="46"/>
        <end position="68"/>
    </location>
</feature>
<reference evidence="2" key="1">
    <citation type="submission" date="2022-05" db="EMBL/GenBank/DDBJ databases">
        <title>The Musa troglodytarum L. genome provides insights into the mechanism of non-climacteric behaviour and enrichment of carotenoids.</title>
        <authorList>
            <person name="Wang J."/>
        </authorList>
    </citation>
    <scope>NUCLEOTIDE SEQUENCE</scope>
    <source>
        <tissue evidence="2">Leaf</tissue>
    </source>
</reference>
<evidence type="ECO:0000256" key="1">
    <source>
        <dbReference type="SAM" id="MobiDB-lite"/>
    </source>
</evidence>
<accession>A0A9E7IFB5</accession>
<dbReference type="AlphaFoldDB" id="A0A9E7IFB5"/>
<evidence type="ECO:0000313" key="2">
    <source>
        <dbReference type="EMBL" id="URE46782.1"/>
    </source>
</evidence>
<organism evidence="2 3">
    <name type="scientific">Musa troglodytarum</name>
    <name type="common">fe'i banana</name>
    <dbReference type="NCBI Taxonomy" id="320322"/>
    <lineage>
        <taxon>Eukaryota</taxon>
        <taxon>Viridiplantae</taxon>
        <taxon>Streptophyta</taxon>
        <taxon>Embryophyta</taxon>
        <taxon>Tracheophyta</taxon>
        <taxon>Spermatophyta</taxon>
        <taxon>Magnoliopsida</taxon>
        <taxon>Liliopsida</taxon>
        <taxon>Zingiberales</taxon>
        <taxon>Musaceae</taxon>
        <taxon>Musa</taxon>
    </lineage>
</organism>